<protein>
    <submittedName>
        <fullName evidence="1">Uncharacterized protein</fullName>
    </submittedName>
</protein>
<proteinExistence type="predicted"/>
<organism evidence="1">
    <name type="scientific">Opuntia streptacantha</name>
    <name type="common">Prickly pear cactus</name>
    <name type="synonym">Opuntia cardona</name>
    <dbReference type="NCBI Taxonomy" id="393608"/>
    <lineage>
        <taxon>Eukaryota</taxon>
        <taxon>Viridiplantae</taxon>
        <taxon>Streptophyta</taxon>
        <taxon>Embryophyta</taxon>
        <taxon>Tracheophyta</taxon>
        <taxon>Spermatophyta</taxon>
        <taxon>Magnoliopsida</taxon>
        <taxon>eudicotyledons</taxon>
        <taxon>Gunneridae</taxon>
        <taxon>Pentapetalae</taxon>
        <taxon>Caryophyllales</taxon>
        <taxon>Cactineae</taxon>
        <taxon>Cactaceae</taxon>
        <taxon>Opuntioideae</taxon>
        <taxon>Opuntia</taxon>
    </lineage>
</organism>
<dbReference type="AlphaFoldDB" id="A0A7C9ATV2"/>
<sequence length="116" mass="13919">MGATGRRKSTIVRRMMGFKVLPTLFENFLQFFESNPRQFSLHSLHVLLIRLAKLHLFHKFLFESQYPEKKKEKRKLPKNKSIKIINSKPSNLDFLFLTITKEEEKYINEELSRIKH</sequence>
<evidence type="ECO:0000313" key="1">
    <source>
        <dbReference type="EMBL" id="MBA4676632.1"/>
    </source>
</evidence>
<reference evidence="1" key="2">
    <citation type="submission" date="2020-07" db="EMBL/GenBank/DDBJ databases">
        <authorList>
            <person name="Vera ALvarez R."/>
            <person name="Arias-Moreno D.M."/>
            <person name="Jimenez-Jacinto V."/>
            <person name="Jimenez-Bremont J.F."/>
            <person name="Swaminathan K."/>
            <person name="Moose S.P."/>
            <person name="Guerrero-Gonzalez M.L."/>
            <person name="Marino-Ramirez L."/>
            <person name="Landsman D."/>
            <person name="Rodriguez-Kessler M."/>
            <person name="Delgado-Sanchez P."/>
        </authorList>
    </citation>
    <scope>NUCLEOTIDE SEQUENCE</scope>
    <source>
        <tissue evidence="1">Cladode</tissue>
    </source>
</reference>
<dbReference type="EMBL" id="GISG01272131">
    <property type="protein sequence ID" value="MBA4676632.1"/>
    <property type="molecule type" value="Transcribed_RNA"/>
</dbReference>
<reference evidence="1" key="1">
    <citation type="journal article" date="2013" name="J. Plant Res.">
        <title>Effect of fungi and light on seed germination of three Opuntia species from semiarid lands of central Mexico.</title>
        <authorList>
            <person name="Delgado-Sanchez P."/>
            <person name="Jimenez-Bremont J.F."/>
            <person name="Guerrero-Gonzalez Mde L."/>
            <person name="Flores J."/>
        </authorList>
    </citation>
    <scope>NUCLEOTIDE SEQUENCE</scope>
    <source>
        <tissue evidence="1">Cladode</tissue>
    </source>
</reference>
<name>A0A7C9ATV2_OPUST</name>
<accession>A0A7C9ATV2</accession>